<proteinExistence type="inferred from homology"/>
<evidence type="ECO:0000313" key="11">
    <source>
        <dbReference type="Proteomes" id="UP000261931"/>
    </source>
</evidence>
<comment type="function">
    <text evidence="2">E1 component of the 2-oxoglutarate dehydrogenase (OGDH) complex which catalyzes the decarboxylation of 2-oxoglutarate, the first step in the conversion of 2-oxoglutarate to succinyl-CoA and CO(2).</text>
</comment>
<dbReference type="Pfam" id="PF16870">
    <property type="entry name" value="OxoGdeHyase_C"/>
    <property type="match status" value="1"/>
</dbReference>
<evidence type="ECO:0000256" key="5">
    <source>
        <dbReference type="ARBA" id="ARBA00013321"/>
    </source>
</evidence>
<evidence type="ECO:0000256" key="6">
    <source>
        <dbReference type="ARBA" id="ARBA00023002"/>
    </source>
</evidence>
<reference evidence="10 11" key="1">
    <citation type="submission" date="2018-08" db="EMBL/GenBank/DDBJ databases">
        <title>Hydrogenophaga sp. LA-38 isolated from sludge.</title>
        <authorList>
            <person name="Im W.-T."/>
        </authorList>
    </citation>
    <scope>NUCLEOTIDE SEQUENCE [LARGE SCALE GENOMIC DNA]</scope>
    <source>
        <strain evidence="10 11">LA-38</strain>
    </source>
</reference>
<dbReference type="InterPro" id="IPR005475">
    <property type="entry name" value="Transketolase-like_Pyr-bd"/>
</dbReference>
<dbReference type="EMBL" id="QVLS01000001">
    <property type="protein sequence ID" value="RFP82421.1"/>
    <property type="molecule type" value="Genomic_DNA"/>
</dbReference>
<keyword evidence="6 10" id="KW-0560">Oxidoreductase</keyword>
<dbReference type="InterPro" id="IPR001017">
    <property type="entry name" value="DH_E1"/>
</dbReference>
<dbReference type="PIRSF" id="PIRSF000157">
    <property type="entry name" value="Oxoglu_dh_E1"/>
    <property type="match status" value="1"/>
</dbReference>
<name>A0A372EPF7_9BURK</name>
<dbReference type="Gene3D" id="3.40.50.970">
    <property type="match status" value="1"/>
</dbReference>
<feature type="domain" description="Transketolase-like pyrimidine-binding" evidence="9">
    <location>
        <begin position="607"/>
        <end position="804"/>
    </location>
</feature>
<dbReference type="InterPro" id="IPR031717">
    <property type="entry name" value="ODO-1/KGD_C"/>
</dbReference>
<dbReference type="EC" id="1.2.4.2" evidence="4"/>
<dbReference type="CDD" id="cd02016">
    <property type="entry name" value="TPP_E1_OGDC_like"/>
    <property type="match status" value="1"/>
</dbReference>
<dbReference type="GO" id="GO:0004591">
    <property type="term" value="F:oxoglutarate dehydrogenase (succinyl-transferring) activity"/>
    <property type="evidence" value="ECO:0007669"/>
    <property type="project" value="UniProtKB-EC"/>
</dbReference>
<dbReference type="Gene3D" id="3.40.50.12470">
    <property type="match status" value="1"/>
</dbReference>
<dbReference type="NCBIfam" id="NF006914">
    <property type="entry name" value="PRK09404.1"/>
    <property type="match status" value="1"/>
</dbReference>
<dbReference type="Gene3D" id="1.10.287.1150">
    <property type="entry name" value="TPP helical domain"/>
    <property type="match status" value="1"/>
</dbReference>
<dbReference type="Proteomes" id="UP000261931">
    <property type="component" value="Unassembled WGS sequence"/>
</dbReference>
<dbReference type="SUPFAM" id="SSF52518">
    <property type="entry name" value="Thiamin diphosphate-binding fold (THDP-binding)"/>
    <property type="match status" value="2"/>
</dbReference>
<dbReference type="SMART" id="SM00861">
    <property type="entry name" value="Transket_pyr"/>
    <property type="match status" value="1"/>
</dbReference>
<evidence type="ECO:0000256" key="2">
    <source>
        <dbReference type="ARBA" id="ARBA00003906"/>
    </source>
</evidence>
<dbReference type="GO" id="GO:0030976">
    <property type="term" value="F:thiamine pyrophosphate binding"/>
    <property type="evidence" value="ECO:0007669"/>
    <property type="project" value="InterPro"/>
</dbReference>
<dbReference type="PANTHER" id="PTHR23152:SF4">
    <property type="entry name" value="2-OXOADIPATE DEHYDROGENASE COMPLEX COMPONENT E1"/>
    <property type="match status" value="1"/>
</dbReference>
<protein>
    <recommendedName>
        <fullName evidence="5">2-oxoglutarate dehydrogenase E1 component</fullName>
        <ecNumber evidence="4">1.2.4.2</ecNumber>
    </recommendedName>
    <alternativeName>
        <fullName evidence="8">Alpha-ketoglutarate dehydrogenase</fullName>
    </alternativeName>
</protein>
<dbReference type="Pfam" id="PF02779">
    <property type="entry name" value="Transket_pyr"/>
    <property type="match status" value="1"/>
</dbReference>
<comment type="similarity">
    <text evidence="3">Belongs to the alpha-ketoglutarate dehydrogenase family.</text>
</comment>
<dbReference type="InterPro" id="IPR042179">
    <property type="entry name" value="KGD_C_sf"/>
</dbReference>
<dbReference type="InterPro" id="IPR032106">
    <property type="entry name" value="2-oxogl_dehyd_N"/>
</dbReference>
<dbReference type="GO" id="GO:0045252">
    <property type="term" value="C:oxoglutarate dehydrogenase complex"/>
    <property type="evidence" value="ECO:0007669"/>
    <property type="project" value="TreeGrafter"/>
</dbReference>
<gene>
    <name evidence="10" type="ORF">DY262_00880</name>
</gene>
<dbReference type="GO" id="GO:0005829">
    <property type="term" value="C:cytosol"/>
    <property type="evidence" value="ECO:0007669"/>
    <property type="project" value="TreeGrafter"/>
</dbReference>
<keyword evidence="7" id="KW-0786">Thiamine pyrophosphate</keyword>
<evidence type="ECO:0000256" key="7">
    <source>
        <dbReference type="ARBA" id="ARBA00023052"/>
    </source>
</evidence>
<dbReference type="NCBIfam" id="NF008907">
    <property type="entry name" value="PRK12270.1"/>
    <property type="match status" value="1"/>
</dbReference>
<dbReference type="Gene3D" id="3.40.50.11610">
    <property type="entry name" value="Multifunctional 2-oxoglutarate metabolism enzyme, C-terminal domain"/>
    <property type="match status" value="1"/>
</dbReference>
<evidence type="ECO:0000256" key="1">
    <source>
        <dbReference type="ARBA" id="ARBA00001964"/>
    </source>
</evidence>
<evidence type="ECO:0000313" key="10">
    <source>
        <dbReference type="EMBL" id="RFP82421.1"/>
    </source>
</evidence>
<dbReference type="NCBIfam" id="TIGR00239">
    <property type="entry name" value="2oxo_dh_E1"/>
    <property type="match status" value="1"/>
</dbReference>
<dbReference type="AlphaFoldDB" id="A0A372EPF7"/>
<keyword evidence="11" id="KW-1185">Reference proteome</keyword>
<dbReference type="PANTHER" id="PTHR23152">
    <property type="entry name" value="2-OXOGLUTARATE DEHYDROGENASE"/>
    <property type="match status" value="1"/>
</dbReference>
<dbReference type="Pfam" id="PF00676">
    <property type="entry name" value="E1_dh"/>
    <property type="match status" value="1"/>
</dbReference>
<evidence type="ECO:0000256" key="8">
    <source>
        <dbReference type="ARBA" id="ARBA00030680"/>
    </source>
</evidence>
<dbReference type="FunFam" id="1.10.287.1150:FF:000004">
    <property type="entry name" value="2-oxoglutarate dehydrogenase E1 component"/>
    <property type="match status" value="1"/>
</dbReference>
<dbReference type="RefSeq" id="WP_116957119.1">
    <property type="nucleotide sequence ID" value="NZ_QVLS01000001.1"/>
</dbReference>
<dbReference type="InterPro" id="IPR011603">
    <property type="entry name" value="2oxoglutarate_DH_E1"/>
</dbReference>
<evidence type="ECO:0000256" key="4">
    <source>
        <dbReference type="ARBA" id="ARBA00012280"/>
    </source>
</evidence>
<sequence length="963" mass="106903">MSDTPSNAGNIYVAYQGNSYLFGGNAPYVEEMYENYLANPTSVPDNWREYFDALQNVPAVDGSNAKDVPHLPVVNAFAERAKQGGTTVVVASGADSELARKRTAVQQLIAAYRNVGARWADLDPLKRAERPHIPELEPSFYGFTDADYETVFNTSNTFFGRDSMSLRDLLNALRETYCGSIGAEYNYITDQNQKRWWQEKLEATRTRPAYNAEKKKHILERLTAAEGLERFLHTKYVGQKRFSLEGGESFIASMDELVQQAGQAGIQEIVIGMAHRGRLNVLVNTLGKMPKDLFAEFDHTAPEDLPAGDVKYHQGFSSDVATPGGPVHLSLAFNPSHLEIVNPVVEGSVRARMDRRGDPLGKQVLPVLVHGDAAFAGQGVVMETLALAETRGYSTGGTVHLVINNQIGFTTSDPRDSRSTLYCSDIVKMIESPVLHVNGDDPEAVVFATQLALEFRLAFQKDVVVDIVCFRKLGHNEQDTPSLTQPLMYKKIAAHPGTRKLYADRLAAQGLGETLGDDMVKTYRAALDEGRHTVDPVLTNFKSKYAVDWSPYLGKKWSDSADTAIPLTEWNRLAERITTIPDTVTPHQLVKKVYGDRAAMARGDIPVDWGMGEHMAFASLVASGFPVRLSGEDCGRGTFTHRHAVVHDQNREKYDEGTYIPLQNVAENQAPFVVIDSILSEEAVLGFEYGYASNDPNTLVVWEAQFGDFANGAQVVIDQFIASGEVKWGRVNGITLMLPHGYEGQGPEHSSARLERFMQLAADTNMQVVQPTTASQIFHVLRRQMVRPLRKPLILFTPKSLLRNKDATSPLSEFTKGGFQTVIPEQNAEVVKKAEKVKRVIACSGKVYYDLVKKREEKGSEDVAIIRVEQLYPFPHKAFAAELKRFPNAADIVWCQDEPQNQGAWFFVQHYIHENMLEGQKLGYAGRAASASPAVGYAHLHQEQQKQLIDAAFGKLKGFILTK</sequence>
<dbReference type="InterPro" id="IPR029061">
    <property type="entry name" value="THDP-binding"/>
</dbReference>
<dbReference type="Pfam" id="PF16078">
    <property type="entry name" value="2-oxogl_dehyd_N"/>
    <property type="match status" value="1"/>
</dbReference>
<accession>A0A372EPF7</accession>
<comment type="caution">
    <text evidence="10">The sequence shown here is derived from an EMBL/GenBank/DDBJ whole genome shotgun (WGS) entry which is preliminary data.</text>
</comment>
<comment type="cofactor">
    <cofactor evidence="1">
        <name>thiamine diphosphate</name>
        <dbReference type="ChEBI" id="CHEBI:58937"/>
    </cofactor>
</comment>
<dbReference type="GO" id="GO:0006099">
    <property type="term" value="P:tricarboxylic acid cycle"/>
    <property type="evidence" value="ECO:0007669"/>
    <property type="project" value="TreeGrafter"/>
</dbReference>
<evidence type="ECO:0000256" key="3">
    <source>
        <dbReference type="ARBA" id="ARBA00006936"/>
    </source>
</evidence>
<evidence type="ECO:0000259" key="9">
    <source>
        <dbReference type="SMART" id="SM00861"/>
    </source>
</evidence>
<organism evidence="10 11">
    <name type="scientific">Hydrogenophaga borbori</name>
    <dbReference type="NCBI Taxonomy" id="2294117"/>
    <lineage>
        <taxon>Bacteria</taxon>
        <taxon>Pseudomonadati</taxon>
        <taxon>Pseudomonadota</taxon>
        <taxon>Betaproteobacteria</taxon>
        <taxon>Burkholderiales</taxon>
        <taxon>Comamonadaceae</taxon>
        <taxon>Hydrogenophaga</taxon>
    </lineage>
</organism>